<reference evidence="2 3" key="1">
    <citation type="submission" date="2019-04" db="EMBL/GenBank/DDBJ databases">
        <authorList>
            <person name="Alioto T."/>
            <person name="Alioto T."/>
        </authorList>
    </citation>
    <scope>NUCLEOTIDE SEQUENCE [LARGE SCALE GENOMIC DNA]</scope>
</reference>
<proteinExistence type="predicted"/>
<protein>
    <submittedName>
        <fullName evidence="2">Uncharacterized protein</fullName>
    </submittedName>
</protein>
<accession>A0A5E4BK38</accession>
<evidence type="ECO:0000313" key="2">
    <source>
        <dbReference type="EMBL" id="VTJ69430.1"/>
    </source>
</evidence>
<evidence type="ECO:0000313" key="1">
    <source>
        <dbReference type="EMBL" id="KAF7472660.1"/>
    </source>
</evidence>
<reference evidence="1" key="2">
    <citation type="submission" date="2020-08" db="EMBL/GenBank/DDBJ databases">
        <authorList>
            <person name="Shumante A."/>
            <person name="Zimin A.V."/>
            <person name="Puiu D."/>
            <person name="Salzberg S.L."/>
        </authorList>
    </citation>
    <scope>NUCLEOTIDE SEQUENCE</scope>
    <source>
        <strain evidence="1">WC2-LM</strain>
        <tissue evidence="1">Liver</tissue>
    </source>
</reference>
<dbReference type="EMBL" id="CABDUW010000462">
    <property type="protein sequence ID" value="VTJ69430.1"/>
    <property type="molecule type" value="Genomic_DNA"/>
</dbReference>
<dbReference type="GO" id="GO:0031110">
    <property type="term" value="P:regulation of microtubule polymerization or depolymerization"/>
    <property type="evidence" value="ECO:0007669"/>
    <property type="project" value="InterPro"/>
</dbReference>
<dbReference type="AlphaFoldDB" id="A0A5E4BK38"/>
<sequence length="105" mass="12340">MAKEKLAKKMESNKENWEAHLAAMLEWLQEKINDPGFQRRLLGCSIFPPWQVYLDLHMFQEEAASAGMEIVLLGRILKELQWDVLESYRQETQTKLWVSSGNFLQ</sequence>
<dbReference type="InterPro" id="IPR000956">
    <property type="entry name" value="Stathmin_fam"/>
</dbReference>
<name>A0A5E4BK38_MARMO</name>
<dbReference type="EMBL" id="WJEC01006496">
    <property type="protein sequence ID" value="KAF7472660.1"/>
    <property type="molecule type" value="Genomic_DNA"/>
</dbReference>
<dbReference type="Proteomes" id="UP000335636">
    <property type="component" value="Unassembled WGS sequence"/>
</dbReference>
<evidence type="ECO:0000313" key="3">
    <source>
        <dbReference type="Proteomes" id="UP000335636"/>
    </source>
</evidence>
<gene>
    <name evidence="1" type="ORF">GHT09_016492</name>
    <name evidence="2" type="ORF">MONAX_5E017074</name>
</gene>
<dbReference type="Proteomes" id="UP000662637">
    <property type="component" value="Unassembled WGS sequence"/>
</dbReference>
<keyword evidence="3" id="KW-1185">Reference proteome</keyword>
<dbReference type="Pfam" id="PF00836">
    <property type="entry name" value="Stathmin"/>
    <property type="match status" value="1"/>
</dbReference>
<dbReference type="InterPro" id="IPR036002">
    <property type="entry name" value="Stathmin_sf"/>
</dbReference>
<organism evidence="2 3">
    <name type="scientific">Marmota monax</name>
    <name type="common">Woodchuck</name>
    <dbReference type="NCBI Taxonomy" id="9995"/>
    <lineage>
        <taxon>Eukaryota</taxon>
        <taxon>Metazoa</taxon>
        <taxon>Chordata</taxon>
        <taxon>Craniata</taxon>
        <taxon>Vertebrata</taxon>
        <taxon>Euteleostomi</taxon>
        <taxon>Mammalia</taxon>
        <taxon>Eutheria</taxon>
        <taxon>Euarchontoglires</taxon>
        <taxon>Glires</taxon>
        <taxon>Rodentia</taxon>
        <taxon>Sciuromorpha</taxon>
        <taxon>Sciuridae</taxon>
        <taxon>Xerinae</taxon>
        <taxon>Marmotini</taxon>
        <taxon>Marmota</taxon>
    </lineage>
</organism>
<dbReference type="SUPFAM" id="SSF101494">
    <property type="entry name" value="Stathmin"/>
    <property type="match status" value="1"/>
</dbReference>
<dbReference type="Gene3D" id="6.10.280.30">
    <property type="match status" value="1"/>
</dbReference>